<dbReference type="PANTHER" id="PTHR13789">
    <property type="entry name" value="MONOOXYGENASE"/>
    <property type="match status" value="1"/>
</dbReference>
<dbReference type="STRING" id="1230097.A0A423W7D1"/>
<evidence type="ECO:0000256" key="5">
    <source>
        <dbReference type="ARBA" id="ARBA00023002"/>
    </source>
</evidence>
<gene>
    <name evidence="9" type="ORF">VPNG_08236</name>
</gene>
<dbReference type="PRINTS" id="PR00420">
    <property type="entry name" value="RNGMNOXGNASE"/>
</dbReference>
<sequence length="597" mass="66987">MSSQYTIRYAREDELPIVVQMMIIAFRGRAMNDAFFPERLRVNPGDSDELAFRLRNISKTFGDSNRHHIVAVDGDDNLIGYAEWTDAESPVVDMTPEEREKKKAEGLAMLPKSLDLAAAEEAMQEAEILFNKLREALGNEGYVNSWSLNAIAVNPTHQRKGIGKMLTQWGIERAANEGKNIHLLSSPTGDSFTVGPSALRHIKKFWPAIFADIDMSSWDPLVSFHKINGNKVSGPERLIFNKDTDNRHTDGGEPGPHRIHRAPRPRFTAALLGQVLALGIEVTYSRRVVDYFENEDKAGVVLEDGSNIEADVVVAADGVGTKSHKLISGHVVRAMSSNYSIFRTAYPFDLANAEPELAEHFPLRDNGGALGQLWQTDDLHIFVGYSSERIEWGITHKDIAGTSKESWGNHVSPDYVVQYLKDKIPEVPEYMHRILKTAPENGIVDWKLLWRDPQPNWSSPLGRVVQVGDSAHTLVPSSGNGLVQGIEDAITFATCLELGGNLRSFINQSHYLKPEWGHNAIEDAAAVKPQYGWWIWGHDPERYAYENYSKAFRSLVDGTPFENTNIPRGYHYKPWTLKDITNALEQGEKLKFEGDWS</sequence>
<dbReference type="InterPro" id="IPR016181">
    <property type="entry name" value="Acyl_CoA_acyltransferase"/>
</dbReference>
<dbReference type="GO" id="GO:0016747">
    <property type="term" value="F:acyltransferase activity, transferring groups other than amino-acyl groups"/>
    <property type="evidence" value="ECO:0007669"/>
    <property type="project" value="InterPro"/>
</dbReference>
<evidence type="ECO:0000256" key="4">
    <source>
        <dbReference type="ARBA" id="ARBA00022827"/>
    </source>
</evidence>
<dbReference type="Proteomes" id="UP000285146">
    <property type="component" value="Unassembled WGS sequence"/>
</dbReference>
<feature type="domain" description="N-acetyltransferase" evidence="8">
    <location>
        <begin position="89"/>
        <end position="251"/>
    </location>
</feature>
<evidence type="ECO:0000256" key="6">
    <source>
        <dbReference type="ARBA" id="ARBA00023033"/>
    </source>
</evidence>
<dbReference type="OrthoDB" id="16820at2759"/>
<dbReference type="InterPro" id="IPR050493">
    <property type="entry name" value="FAD-dep_Monooxygenase_BioMet"/>
</dbReference>
<dbReference type="GO" id="GO:0071949">
    <property type="term" value="F:FAD binding"/>
    <property type="evidence" value="ECO:0007669"/>
    <property type="project" value="InterPro"/>
</dbReference>
<feature type="compositionally biased region" description="Basic and acidic residues" evidence="7">
    <location>
        <begin position="241"/>
        <end position="251"/>
    </location>
</feature>
<dbReference type="PANTHER" id="PTHR13789:SF315">
    <property type="entry name" value="FAD-DEPENDENT MONOOXYGENASE MDPD"/>
    <property type="match status" value="1"/>
</dbReference>
<evidence type="ECO:0000313" key="9">
    <source>
        <dbReference type="EMBL" id="ROV99182.1"/>
    </source>
</evidence>
<dbReference type="InterPro" id="IPR036188">
    <property type="entry name" value="FAD/NAD-bd_sf"/>
</dbReference>
<comment type="similarity">
    <text evidence="2">Belongs to the paxM FAD-dependent monooxygenase family.</text>
</comment>
<comment type="caution">
    <text evidence="9">The sequence shown here is derived from an EMBL/GenBank/DDBJ whole genome shotgun (WGS) entry which is preliminary data.</text>
</comment>
<evidence type="ECO:0000259" key="8">
    <source>
        <dbReference type="PROSITE" id="PS51186"/>
    </source>
</evidence>
<evidence type="ECO:0000256" key="3">
    <source>
        <dbReference type="ARBA" id="ARBA00022630"/>
    </source>
</evidence>
<dbReference type="SUPFAM" id="SSF51905">
    <property type="entry name" value="FAD/NAD(P)-binding domain"/>
    <property type="match status" value="1"/>
</dbReference>
<name>A0A423W7D1_9PEZI</name>
<dbReference type="SUPFAM" id="SSF55729">
    <property type="entry name" value="Acyl-CoA N-acyltransferases (Nat)"/>
    <property type="match status" value="1"/>
</dbReference>
<dbReference type="PROSITE" id="PS51186">
    <property type="entry name" value="GNAT"/>
    <property type="match status" value="1"/>
</dbReference>
<keyword evidence="6" id="KW-0503">Monooxygenase</keyword>
<evidence type="ECO:0000256" key="7">
    <source>
        <dbReference type="SAM" id="MobiDB-lite"/>
    </source>
</evidence>
<dbReference type="InterPro" id="IPR000182">
    <property type="entry name" value="GNAT_dom"/>
</dbReference>
<dbReference type="GO" id="GO:0004497">
    <property type="term" value="F:monooxygenase activity"/>
    <property type="evidence" value="ECO:0007669"/>
    <property type="project" value="UniProtKB-KW"/>
</dbReference>
<reference evidence="9 10" key="1">
    <citation type="submission" date="2015-09" db="EMBL/GenBank/DDBJ databases">
        <title>Host preference determinants of Valsa canker pathogens revealed by comparative genomics.</title>
        <authorList>
            <person name="Yin Z."/>
            <person name="Huang L."/>
        </authorList>
    </citation>
    <scope>NUCLEOTIDE SEQUENCE [LARGE SCALE GENOMIC DNA]</scope>
    <source>
        <strain evidence="9 10">SXYLt</strain>
    </source>
</reference>
<dbReference type="InterPro" id="IPR002938">
    <property type="entry name" value="FAD-bd"/>
</dbReference>
<keyword evidence="3" id="KW-0285">Flavoprotein</keyword>
<proteinExistence type="inferred from homology"/>
<protein>
    <recommendedName>
        <fullName evidence="8">N-acetyltransferase domain-containing protein</fullName>
    </recommendedName>
</protein>
<accession>A0A423W7D1</accession>
<organism evidence="9 10">
    <name type="scientific">Cytospora leucostoma</name>
    <dbReference type="NCBI Taxonomy" id="1230097"/>
    <lineage>
        <taxon>Eukaryota</taxon>
        <taxon>Fungi</taxon>
        <taxon>Dikarya</taxon>
        <taxon>Ascomycota</taxon>
        <taxon>Pezizomycotina</taxon>
        <taxon>Sordariomycetes</taxon>
        <taxon>Sordariomycetidae</taxon>
        <taxon>Diaporthales</taxon>
        <taxon>Cytosporaceae</taxon>
        <taxon>Cytospora</taxon>
    </lineage>
</organism>
<keyword evidence="5" id="KW-0560">Oxidoreductase</keyword>
<evidence type="ECO:0000256" key="2">
    <source>
        <dbReference type="ARBA" id="ARBA00007992"/>
    </source>
</evidence>
<evidence type="ECO:0000256" key="1">
    <source>
        <dbReference type="ARBA" id="ARBA00001974"/>
    </source>
</evidence>
<dbReference type="Gene3D" id="3.50.50.60">
    <property type="entry name" value="FAD/NAD(P)-binding domain"/>
    <property type="match status" value="1"/>
</dbReference>
<dbReference type="EMBL" id="LKEB01000059">
    <property type="protein sequence ID" value="ROV99182.1"/>
    <property type="molecule type" value="Genomic_DNA"/>
</dbReference>
<dbReference type="Pfam" id="PF00583">
    <property type="entry name" value="Acetyltransf_1"/>
    <property type="match status" value="1"/>
</dbReference>
<feature type="region of interest" description="Disordered" evidence="7">
    <location>
        <begin position="241"/>
        <end position="261"/>
    </location>
</feature>
<evidence type="ECO:0000313" key="10">
    <source>
        <dbReference type="Proteomes" id="UP000285146"/>
    </source>
</evidence>
<dbReference type="Gene3D" id="3.40.630.30">
    <property type="match status" value="1"/>
</dbReference>
<comment type="cofactor">
    <cofactor evidence="1">
        <name>FAD</name>
        <dbReference type="ChEBI" id="CHEBI:57692"/>
    </cofactor>
</comment>
<dbReference type="CDD" id="cd04301">
    <property type="entry name" value="NAT_SF"/>
    <property type="match status" value="1"/>
</dbReference>
<keyword evidence="10" id="KW-1185">Reference proteome</keyword>
<dbReference type="InParanoid" id="A0A423W7D1"/>
<dbReference type="AlphaFoldDB" id="A0A423W7D1"/>
<dbReference type="Pfam" id="PF01494">
    <property type="entry name" value="FAD_binding_3"/>
    <property type="match status" value="1"/>
</dbReference>
<keyword evidence="4" id="KW-0274">FAD</keyword>